<feature type="chain" id="PRO_5004550718" evidence="1">
    <location>
        <begin position="24"/>
        <end position="181"/>
    </location>
</feature>
<accession>S8ENP7</accession>
<keyword evidence="3" id="KW-1185">Reference proteome</keyword>
<organism evidence="2 3">
    <name type="scientific">Genlisea aurea</name>
    <dbReference type="NCBI Taxonomy" id="192259"/>
    <lineage>
        <taxon>Eukaryota</taxon>
        <taxon>Viridiplantae</taxon>
        <taxon>Streptophyta</taxon>
        <taxon>Embryophyta</taxon>
        <taxon>Tracheophyta</taxon>
        <taxon>Spermatophyta</taxon>
        <taxon>Magnoliopsida</taxon>
        <taxon>eudicotyledons</taxon>
        <taxon>Gunneridae</taxon>
        <taxon>Pentapetalae</taxon>
        <taxon>asterids</taxon>
        <taxon>lamiids</taxon>
        <taxon>Lamiales</taxon>
        <taxon>Lentibulariaceae</taxon>
        <taxon>Genlisea</taxon>
    </lineage>
</organism>
<dbReference type="Proteomes" id="UP000015453">
    <property type="component" value="Unassembled WGS sequence"/>
</dbReference>
<proteinExistence type="predicted"/>
<evidence type="ECO:0000313" key="3">
    <source>
        <dbReference type="Proteomes" id="UP000015453"/>
    </source>
</evidence>
<dbReference type="AlphaFoldDB" id="S8ENP7"/>
<sequence length="181" mass="20003">MERATPQLVDFFLLLLLRGKGESTVHRALKIGLQRKLVGSCKLAGRLVNKLTQNRISGHLSGSFDSAHSVQGQGAVLVAYFNSELYEKAIRPLSVTGDRLFKVYTLPERRTTGATSYTHSILFHPIPRRELERPGIKDSIPACQQASKTENTRCEAALAVKKEISPKFSVQAPGEIPHNIL</sequence>
<dbReference type="EMBL" id="AUSU01000057">
    <property type="protein sequence ID" value="EPS74497.1"/>
    <property type="molecule type" value="Genomic_DNA"/>
</dbReference>
<keyword evidence="1" id="KW-0732">Signal</keyword>
<protein>
    <submittedName>
        <fullName evidence="2">Uncharacterized protein</fullName>
    </submittedName>
</protein>
<evidence type="ECO:0000256" key="1">
    <source>
        <dbReference type="SAM" id="SignalP"/>
    </source>
</evidence>
<reference evidence="2 3" key="1">
    <citation type="journal article" date="2013" name="BMC Genomics">
        <title>The miniature genome of a carnivorous plant Genlisea aurea contains a low number of genes and short non-coding sequences.</title>
        <authorList>
            <person name="Leushkin E.V."/>
            <person name="Sutormin R.A."/>
            <person name="Nabieva E.R."/>
            <person name="Penin A.A."/>
            <person name="Kondrashov A.S."/>
            <person name="Logacheva M.D."/>
        </authorList>
    </citation>
    <scope>NUCLEOTIDE SEQUENCE [LARGE SCALE GENOMIC DNA]</scope>
</reference>
<comment type="caution">
    <text evidence="2">The sequence shown here is derived from an EMBL/GenBank/DDBJ whole genome shotgun (WGS) entry which is preliminary data.</text>
</comment>
<name>S8ENP7_9LAMI</name>
<feature type="signal peptide" evidence="1">
    <location>
        <begin position="1"/>
        <end position="23"/>
    </location>
</feature>
<evidence type="ECO:0000313" key="2">
    <source>
        <dbReference type="EMBL" id="EPS74497.1"/>
    </source>
</evidence>
<gene>
    <name evidence="2" type="ORF">M569_00263</name>
</gene>